<reference evidence="1 2" key="1">
    <citation type="journal article" date="2016" name="Nat. Commun.">
        <title>Thousands of microbial genomes shed light on interconnected biogeochemical processes in an aquifer system.</title>
        <authorList>
            <person name="Anantharaman K."/>
            <person name="Brown C.T."/>
            <person name="Hug L.A."/>
            <person name="Sharon I."/>
            <person name="Castelle C.J."/>
            <person name="Probst A.J."/>
            <person name="Thomas B.C."/>
            <person name="Singh A."/>
            <person name="Wilkins M.J."/>
            <person name="Karaoz U."/>
            <person name="Brodie E.L."/>
            <person name="Williams K.H."/>
            <person name="Hubbard S.S."/>
            <person name="Banfield J.F."/>
        </authorList>
    </citation>
    <scope>NUCLEOTIDE SEQUENCE [LARGE SCALE GENOMIC DNA]</scope>
</reference>
<evidence type="ECO:0000313" key="1">
    <source>
        <dbReference type="EMBL" id="OHA69239.1"/>
    </source>
</evidence>
<evidence type="ECO:0000313" key="2">
    <source>
        <dbReference type="Proteomes" id="UP000178529"/>
    </source>
</evidence>
<proteinExistence type="predicted"/>
<gene>
    <name evidence="1" type="ORF">A3J68_01155</name>
</gene>
<organism evidence="1 2">
    <name type="scientific">Candidatus Wildermuthbacteria bacterium RIFCSPHIGHO2_02_FULL_48_16</name>
    <dbReference type="NCBI Taxonomy" id="1802453"/>
    <lineage>
        <taxon>Bacteria</taxon>
        <taxon>Candidatus Wildermuthiibacteriota</taxon>
    </lineage>
</organism>
<dbReference type="AlphaFoldDB" id="A0A1G2RA71"/>
<comment type="caution">
    <text evidence="1">The sequence shown here is derived from an EMBL/GenBank/DDBJ whole genome shotgun (WGS) entry which is preliminary data.</text>
</comment>
<name>A0A1G2RA71_9BACT</name>
<accession>A0A1G2RA71</accession>
<sequence length="235" mass="26269">MVTQWYACTGVEALEARCQGQAQEGSERCPVHQDSVQTAPQPDVVLVKFFTNANQSQRLEVAGIRRVAVDQEVQEEQHVAAAEAAGRNPYKYREIADAGVQIFGEKGLPGVQLSQMLDDLGNARYVVVDTHLVLKRGEKKDILAEVFVRSDLVQKRRPVPFPAQQQLSRFWESSWKFVHVWANPRGSDGYLVTALKDSVNVPEGGLIVHTVNCIRREDLEPVTSLEFRKGLWGSS</sequence>
<protein>
    <submittedName>
        <fullName evidence="1">Uncharacterized protein</fullName>
    </submittedName>
</protein>
<dbReference type="EMBL" id="MHTY01000002">
    <property type="protein sequence ID" value="OHA69239.1"/>
    <property type="molecule type" value="Genomic_DNA"/>
</dbReference>
<dbReference type="Proteomes" id="UP000178529">
    <property type="component" value="Unassembled WGS sequence"/>
</dbReference>